<dbReference type="Pfam" id="PF24716">
    <property type="entry name" value="WapI"/>
    <property type="match status" value="1"/>
</dbReference>
<name>A0ABV3X550_9FIRM</name>
<dbReference type="EMBL" id="JARVLH010000003">
    <property type="protein sequence ID" value="MEX5285317.1"/>
    <property type="molecule type" value="Genomic_DNA"/>
</dbReference>
<comment type="caution">
    <text evidence="1">The sequence shown here is derived from an EMBL/GenBank/DDBJ whole genome shotgun (WGS) entry which is preliminary data.</text>
</comment>
<evidence type="ECO:0000313" key="1">
    <source>
        <dbReference type="EMBL" id="MEX5285317.1"/>
    </source>
</evidence>
<dbReference type="InterPro" id="IPR056510">
    <property type="entry name" value="WapI"/>
</dbReference>
<dbReference type="RefSeq" id="WP_368847044.1">
    <property type="nucleotide sequence ID" value="NZ_CP194411.1"/>
</dbReference>
<dbReference type="Proteomes" id="UP001559623">
    <property type="component" value="Unassembled WGS sequence"/>
</dbReference>
<evidence type="ECO:0000313" key="2">
    <source>
        <dbReference type="Proteomes" id="UP001559623"/>
    </source>
</evidence>
<organism evidence="1 2">
    <name type="scientific">Selenomonas sputigena</name>
    <dbReference type="NCBI Taxonomy" id="69823"/>
    <lineage>
        <taxon>Bacteria</taxon>
        <taxon>Bacillati</taxon>
        <taxon>Bacillota</taxon>
        <taxon>Negativicutes</taxon>
        <taxon>Selenomonadales</taxon>
        <taxon>Selenomonadaceae</taxon>
        <taxon>Selenomonas</taxon>
    </lineage>
</organism>
<gene>
    <name evidence="1" type="ORF">QCO44_06645</name>
</gene>
<keyword evidence="2" id="KW-1185">Reference proteome</keyword>
<proteinExistence type="predicted"/>
<protein>
    <submittedName>
        <fullName evidence="1">Uncharacterized protein</fullName>
    </submittedName>
</protein>
<reference evidence="1 2" key="1">
    <citation type="submission" date="2023-04" db="EMBL/GenBank/DDBJ databases">
        <title>Genome Sequence of Selenomonas sputigena ATCC 33150.</title>
        <authorList>
            <person name="Miller D.P."/>
            <person name="Anvari S."/>
            <person name="Polson S.W."/>
            <person name="Macdonald M."/>
            <person name="Mcdowell J.V."/>
        </authorList>
    </citation>
    <scope>NUCLEOTIDE SEQUENCE [LARGE SCALE GENOMIC DNA]</scope>
    <source>
        <strain evidence="1 2">ATCC 33150</strain>
    </source>
</reference>
<sequence length="145" mass="16399">MYRLNAEDFSLELTPRVSQGNFSYPEVNSLRVQVSSRGFSADSFMDVDDLQFAAFAVQLNELCETLKGSVRLEEPYSMHCFFEFIAAAGGHIHVKGNLHNKMGTGHAHELTFENEFDQTYLQTFAKALFADYGRYAEEIPDLLKG</sequence>
<accession>A0ABV3X550</accession>